<dbReference type="InterPro" id="IPR027417">
    <property type="entry name" value="P-loop_NTPase"/>
</dbReference>
<dbReference type="NCBIfam" id="TIGR02680">
    <property type="entry name" value="TIGR02680 family protein"/>
    <property type="match status" value="1"/>
</dbReference>
<protein>
    <recommendedName>
        <fullName evidence="4">TIGR02680 family protein</fullName>
    </recommendedName>
</protein>
<sequence>MENQYVLNRLGLINFWYYQDQIFELSDGHLLLRGSNGAGKSVTMQSLMPVLLDGNTEASRLDSFGSRDRKMLDYLLGEKDVSGKDEAVGYLWAEYKLGDKYITTGIGMHGRRNSTNLDRWYFVIEDGRRIGADYDFSLLTNETENSATTLSKKQLKNQLVQGGNVFDKAKDYAKYVSNHIFGFNSIEDFEDTISLLIQLRNPKLNKDFKPDDLENILASSLPSLTDDNVQASAQTLDQIERANSNIQDSKNQEKALQPLLRAFNKYRRDQLLTLAHTSKKHSDAYLSLNKRLNDVENEKQNNLQLQDELTQSVDNLEIELTAQGDLRNKLSSNKLFGLAEKETKLEKDLENISKDYENKHNQVLQNQVNIDTQQDKQNGLNYKKAETENELKKLSEKMQNIADKLSFTIQHQLIISSTSEKTDIDFKHWITEAHEYQSNLRAIVNLFEKQSRVEENIDRLDRSLSVENDKLSKMQLEQRDWESSYNEYLFNLKQALMDYRDSLSFEITHEVIGTVQSNLDKIYTSEVSDFSVAVKPIIDEFTNKSAELKIQEKEVTAEIDQIDQEIGDLKAEQENIRSQKYPVPERLSRREKARDQQSDGVPFYQLLDWNPDISADVAGKLEGALLESGILDGLVTQDGKIVVGDSVLVAEPLLMQQTLADYLKADLDSDVNIEKSQITELLNSIAVDDTNHDVQTMITVDGEFRVGIISGKAQPDYVSQFIGATAQKKYRESQIEKIQGEINQKLSDRELTTKRLEETRQEIVRVVDDQAKLPTDDDLHQAHHQVEVCDHNIELQRNTVSQASVALEAEKESSQRIRLGINQKTQNIKIAKNEEAFVQATQSMESYLSGINEWKQFANNINNQNERINDVIERLAELENDLVERKTELTTLYEKKQQINFALASNKKLQGAAGDLADIRKQIKDIDDRIESIKHQQKGNNKRLHELAGKVGSYESDINLFSTQLEFEKPFSALLIQTFDKELSIEVGDDESDQDTLRTELLDEHMPEADKLSHDIEIVNRQFNTQSNDLLDFGPKQRSRSTLTEPDWINDFSDYQAEIDNWRRDLNIQQEVLVELSGVDSSVTQLDEKLKQQISINQEAMTQGEEELFRTIIFDSLGKIIRQRINKAQDWVDKINLVLRQQENNSNLKLNIKWEIKPSDELSDTDNQEGVNLLKKDPKALTDADLNKIKRFLNSKINARRAEYEDEGKSVQMTTVLRDALDYREWFQFRMFYTQNGKNKRQLTRAVFNRFSGGEKAITMYTPLFVAMSARYDNASDFAPRIITLDEAFAGIDESNISQLFKTINQLGFNYIMNSQQLQAEYSTVPSLNTYELLRAKGEAGDLVTTIKIHWNGKNREE</sequence>
<dbReference type="Proteomes" id="UP000036106">
    <property type="component" value="Chromosome"/>
</dbReference>
<feature type="coiled-coil region" evidence="1">
    <location>
        <begin position="858"/>
        <end position="936"/>
    </location>
</feature>
<dbReference type="Gene3D" id="3.40.50.300">
    <property type="entry name" value="P-loop containing nucleotide triphosphate hydrolases"/>
    <property type="match status" value="1"/>
</dbReference>
<evidence type="ECO:0000256" key="1">
    <source>
        <dbReference type="SAM" id="Coils"/>
    </source>
</evidence>
<dbReference type="Gene3D" id="3.40.1140.10">
    <property type="match status" value="1"/>
</dbReference>
<reference evidence="3" key="1">
    <citation type="submission" date="2015-07" db="EMBL/GenBank/DDBJ databases">
        <title>Lactobacillus ginsenosidimutans/EMML 3141/ whole genome sequencing.</title>
        <authorList>
            <person name="Kim M.K."/>
            <person name="Im W.-T."/>
            <person name="Srinivasan S."/>
            <person name="Lee J.-J."/>
        </authorList>
    </citation>
    <scope>NUCLEOTIDE SEQUENCE [LARGE SCALE GENOMIC DNA]</scope>
    <source>
        <strain evidence="3">EMML 3041</strain>
    </source>
</reference>
<evidence type="ECO:0000313" key="2">
    <source>
        <dbReference type="EMBL" id="AKP67413.1"/>
    </source>
</evidence>
<evidence type="ECO:0008006" key="4">
    <source>
        <dbReference type="Google" id="ProtNLM"/>
    </source>
</evidence>
<dbReference type="OrthoDB" id="2329234at2"/>
<dbReference type="PATRIC" id="fig|1007676.4.peg.1528"/>
<dbReference type="InterPro" id="IPR013496">
    <property type="entry name" value="CHP02680"/>
</dbReference>
<keyword evidence="3" id="KW-1185">Reference proteome</keyword>
<proteinExistence type="predicted"/>
<organism evidence="2 3">
    <name type="scientific">Companilactobacillus ginsenosidimutans</name>
    <dbReference type="NCBI Taxonomy" id="1007676"/>
    <lineage>
        <taxon>Bacteria</taxon>
        <taxon>Bacillati</taxon>
        <taxon>Bacillota</taxon>
        <taxon>Bacilli</taxon>
        <taxon>Lactobacillales</taxon>
        <taxon>Lactobacillaceae</taxon>
        <taxon>Companilactobacillus</taxon>
    </lineage>
</organism>
<dbReference type="RefSeq" id="WP_048704717.1">
    <property type="nucleotide sequence ID" value="NZ_CP012034.1"/>
</dbReference>
<dbReference type="KEGG" id="lgn:ABM34_07605"/>
<accession>A0A0H4QL33</accession>
<dbReference type="Pfam" id="PF13558">
    <property type="entry name" value="SbcC_Walker_B"/>
    <property type="match status" value="1"/>
</dbReference>
<evidence type="ECO:0000313" key="3">
    <source>
        <dbReference type="Proteomes" id="UP000036106"/>
    </source>
</evidence>
<feature type="coiled-coil region" evidence="1">
    <location>
        <begin position="288"/>
        <end position="315"/>
    </location>
</feature>
<dbReference type="EMBL" id="CP012034">
    <property type="protein sequence ID" value="AKP67413.1"/>
    <property type="molecule type" value="Genomic_DNA"/>
</dbReference>
<dbReference type="STRING" id="1007676.ABM34_07605"/>
<keyword evidence="1" id="KW-0175">Coiled coil</keyword>
<gene>
    <name evidence="2" type="ORF">ABM34_07605</name>
</gene>
<name>A0A0H4QL33_9LACO</name>
<dbReference type="SUPFAM" id="SSF52540">
    <property type="entry name" value="P-loop containing nucleoside triphosphate hydrolases"/>
    <property type="match status" value="1"/>
</dbReference>
<feature type="coiled-coil region" evidence="1">
    <location>
        <begin position="339"/>
        <end position="404"/>
    </location>
</feature>
<feature type="coiled-coil region" evidence="1">
    <location>
        <begin position="538"/>
        <end position="579"/>
    </location>
</feature>